<evidence type="ECO:0008006" key="6">
    <source>
        <dbReference type="Google" id="ProtNLM"/>
    </source>
</evidence>
<dbReference type="RefSeq" id="WP_183374670.1">
    <property type="nucleotide sequence ID" value="NZ_CBCSFZ010000007.1"/>
</dbReference>
<dbReference type="InterPro" id="IPR021447">
    <property type="entry name" value="DUF3097_C"/>
</dbReference>
<dbReference type="Pfam" id="PF22845">
    <property type="entry name" value="DUF3097_N"/>
    <property type="match status" value="1"/>
</dbReference>
<dbReference type="EMBL" id="JACHWP010000001">
    <property type="protein sequence ID" value="MBB3022533.1"/>
    <property type="molecule type" value="Genomic_DNA"/>
</dbReference>
<dbReference type="Pfam" id="PF11296">
    <property type="entry name" value="DUF3097_C"/>
    <property type="match status" value="1"/>
</dbReference>
<reference evidence="4 5" key="1">
    <citation type="submission" date="2020-08" db="EMBL/GenBank/DDBJ databases">
        <title>Sequencing the genomes of 1000 actinobacteria strains.</title>
        <authorList>
            <person name="Klenk H.-P."/>
        </authorList>
    </citation>
    <scope>NUCLEOTIDE SEQUENCE [LARGE SCALE GENOMIC DNA]</scope>
    <source>
        <strain evidence="4 5">DSM 23040</strain>
    </source>
</reference>
<protein>
    <recommendedName>
        <fullName evidence="6">DUF3097 family protein</fullName>
    </recommendedName>
</protein>
<dbReference type="AlphaFoldDB" id="A0A839QPV9"/>
<organism evidence="4 5">
    <name type="scientific">Helcobacillus massiliensis</name>
    <dbReference type="NCBI Taxonomy" id="521392"/>
    <lineage>
        <taxon>Bacteria</taxon>
        <taxon>Bacillati</taxon>
        <taxon>Actinomycetota</taxon>
        <taxon>Actinomycetes</taxon>
        <taxon>Micrococcales</taxon>
        <taxon>Dermabacteraceae</taxon>
        <taxon>Helcobacillus</taxon>
    </lineage>
</organism>
<evidence type="ECO:0000256" key="1">
    <source>
        <dbReference type="SAM" id="MobiDB-lite"/>
    </source>
</evidence>
<proteinExistence type="predicted"/>
<feature type="domain" description="DUF3097" evidence="2">
    <location>
        <begin position="126"/>
        <end position="292"/>
    </location>
</feature>
<comment type="caution">
    <text evidence="4">The sequence shown here is derived from an EMBL/GenBank/DDBJ whole genome shotgun (WGS) entry which is preliminary data.</text>
</comment>
<evidence type="ECO:0000313" key="4">
    <source>
        <dbReference type="EMBL" id="MBB3022533.1"/>
    </source>
</evidence>
<sequence length="296" mass="32226">MTFDRYGSDILAGTAQPHRPRRPASAPVPAERGLVVEDASTGWVGAITRVEKTAGAHVVELEDRHGRLRSFTLGPGFLIDGRPVTLTPPQRRAQTPSAPGGSGQRLRSASGSVYVKGAKARVARGSRIWVEGRHDAELVQKVWGHDLRIEGVVVEMLDGADNLAERVRAFGPGPGQKLGILVDHLVAGSKETRIAEEVMRLPGAREHVLILGHPYVDVWQAVKPERVGLREWPHVPKGTDIKQGSLAALGWPHATKEDVGLGWQRILQQVRSYADVEPTLSGRIEELIDWVTAEGD</sequence>
<name>A0A839QPV9_9MICO</name>
<feature type="region of interest" description="Disordered" evidence="1">
    <location>
        <begin position="82"/>
        <end position="110"/>
    </location>
</feature>
<accession>A0A839QPV9</accession>
<dbReference type="Proteomes" id="UP000568050">
    <property type="component" value="Unassembled WGS sequence"/>
</dbReference>
<dbReference type="InterPro" id="IPR053883">
    <property type="entry name" value="DUF3097_N"/>
</dbReference>
<keyword evidence="5" id="KW-1185">Reference proteome</keyword>
<feature type="domain" description="DUF3097" evidence="3">
    <location>
        <begin position="28"/>
        <end position="89"/>
    </location>
</feature>
<evidence type="ECO:0000259" key="3">
    <source>
        <dbReference type="Pfam" id="PF22845"/>
    </source>
</evidence>
<feature type="region of interest" description="Disordered" evidence="1">
    <location>
        <begin position="1"/>
        <end position="30"/>
    </location>
</feature>
<evidence type="ECO:0000259" key="2">
    <source>
        <dbReference type="Pfam" id="PF11296"/>
    </source>
</evidence>
<gene>
    <name evidence="4" type="ORF">FHX50_000781</name>
</gene>
<evidence type="ECO:0000313" key="5">
    <source>
        <dbReference type="Proteomes" id="UP000568050"/>
    </source>
</evidence>